<dbReference type="eggNOG" id="ENOG50303FQ">
    <property type="taxonomic scope" value="Bacteria"/>
</dbReference>
<dbReference type="OrthoDB" id="163426at2"/>
<dbReference type="RefSeq" id="WP_012647567.1">
    <property type="nucleotide sequence ID" value="NC_011979.1"/>
</dbReference>
<name>B9M058_GEODF</name>
<dbReference type="Proteomes" id="UP000007721">
    <property type="component" value="Chromosome"/>
</dbReference>
<dbReference type="EMBL" id="CP001390">
    <property type="protein sequence ID" value="ACM20838.1"/>
    <property type="molecule type" value="Genomic_DNA"/>
</dbReference>
<accession>B9M058</accession>
<keyword evidence="2" id="KW-1185">Reference proteome</keyword>
<evidence type="ECO:0000313" key="2">
    <source>
        <dbReference type="Proteomes" id="UP000007721"/>
    </source>
</evidence>
<gene>
    <name evidence="1" type="ordered locus">Geob_2485</name>
</gene>
<dbReference type="STRING" id="316067.Geob_2485"/>
<protein>
    <submittedName>
        <fullName evidence="1">Redox-active protein, C_GCAxxG_C_C family, putative</fullName>
    </submittedName>
</protein>
<dbReference type="InterPro" id="IPR010181">
    <property type="entry name" value="CGCAxxGCC_motif"/>
</dbReference>
<evidence type="ECO:0000313" key="1">
    <source>
        <dbReference type="EMBL" id="ACM20838.1"/>
    </source>
</evidence>
<dbReference type="Pfam" id="PF09719">
    <property type="entry name" value="C_GCAxxG_C_C"/>
    <property type="match status" value="1"/>
</dbReference>
<dbReference type="AlphaFoldDB" id="B9M058"/>
<reference evidence="1 2" key="1">
    <citation type="submission" date="2009-01" db="EMBL/GenBank/DDBJ databases">
        <title>Complete sequence of Geobacter sp. FRC-32.</title>
        <authorList>
            <consortium name="US DOE Joint Genome Institute"/>
            <person name="Lucas S."/>
            <person name="Copeland A."/>
            <person name="Lapidus A."/>
            <person name="Glavina del Rio T."/>
            <person name="Dalin E."/>
            <person name="Tice H."/>
            <person name="Bruce D."/>
            <person name="Goodwin L."/>
            <person name="Pitluck S."/>
            <person name="Saunders E."/>
            <person name="Brettin T."/>
            <person name="Detter J.C."/>
            <person name="Han C."/>
            <person name="Larimer F."/>
            <person name="Land M."/>
            <person name="Hauser L."/>
            <person name="Kyrpides N."/>
            <person name="Ovchinnikova G."/>
            <person name="Kostka J."/>
            <person name="Richardson P."/>
        </authorList>
    </citation>
    <scope>NUCLEOTIDE SEQUENCE [LARGE SCALE GENOMIC DNA]</scope>
    <source>
        <strain evidence="2">DSM 22248 / JCM 15807 / FRC-32</strain>
    </source>
</reference>
<dbReference type="HOGENOM" id="CLU_091283_0_1_7"/>
<dbReference type="NCBIfam" id="TIGR01909">
    <property type="entry name" value="C_GCAxxG_C_C"/>
    <property type="match status" value="1"/>
</dbReference>
<proteinExistence type="predicted"/>
<dbReference type="KEGG" id="geo:Geob_2485"/>
<organism evidence="1 2">
    <name type="scientific">Geotalea daltonii (strain DSM 22248 / JCM 15807 / FRC-32)</name>
    <name type="common">Geobacter daltonii</name>
    <dbReference type="NCBI Taxonomy" id="316067"/>
    <lineage>
        <taxon>Bacteria</taxon>
        <taxon>Pseudomonadati</taxon>
        <taxon>Thermodesulfobacteriota</taxon>
        <taxon>Desulfuromonadia</taxon>
        <taxon>Geobacterales</taxon>
        <taxon>Geobacteraceae</taxon>
        <taxon>Geotalea</taxon>
    </lineage>
</organism>
<sequence>MNDPVTHSLELFRNGLFCSEAIVQAFNEDLQLGLDGAAVRIATVFGAGFGGAKCSCGSLTGALVVLGAVRGRTTPDESVDLLFSQAAELHDTFRKRFGQVCCRWLTREQEWGTPEHHAYCERFVQGAAELLHGILKGRDEQLTTKK</sequence>